<proteinExistence type="predicted"/>
<protein>
    <submittedName>
        <fullName evidence="1">Uncharacterized protein</fullName>
    </submittedName>
</protein>
<comment type="caution">
    <text evidence="1">The sequence shown here is derived from an EMBL/GenBank/DDBJ whole genome shotgun (WGS) entry which is preliminary data.</text>
</comment>
<sequence length="288" mass="30235">MVSVRFWGMVCVVALCASVTLSDVIIDDFEDGAVDLTVWSGDQSQTDVETDLTGVIGGTRNTALEWDVGDDDVHLRVNRRDSGRLAFSSDPASSGTMTLTYGDSIATLTDITEAGANDRIRITFDAADYAGALTITVTDDSANVSTWTGDTPADLLVPSEDVFALFSAFTGSGHGHVQPGGDPGRAWGGSQRRLPHRGCRRHAGAGVGGTACLGRGRAAAQAAQASRLDGPGWAAAPARYRYTIGTMRGRRDEVVTPVPFAQGGRRQGGGQCFTARATAYVLPCLTFS</sequence>
<dbReference type="AlphaFoldDB" id="A0A0F9FFD4"/>
<accession>A0A0F9FFD4</accession>
<gene>
    <name evidence="1" type="ORF">LCGC14_2037860</name>
</gene>
<dbReference type="EMBL" id="LAZR01023837">
    <property type="protein sequence ID" value="KKL77141.1"/>
    <property type="molecule type" value="Genomic_DNA"/>
</dbReference>
<reference evidence="1" key="1">
    <citation type="journal article" date="2015" name="Nature">
        <title>Complex archaea that bridge the gap between prokaryotes and eukaryotes.</title>
        <authorList>
            <person name="Spang A."/>
            <person name="Saw J.H."/>
            <person name="Jorgensen S.L."/>
            <person name="Zaremba-Niedzwiedzka K."/>
            <person name="Martijn J."/>
            <person name="Lind A.E."/>
            <person name="van Eijk R."/>
            <person name="Schleper C."/>
            <person name="Guy L."/>
            <person name="Ettema T.J."/>
        </authorList>
    </citation>
    <scope>NUCLEOTIDE SEQUENCE</scope>
</reference>
<organism evidence="1">
    <name type="scientific">marine sediment metagenome</name>
    <dbReference type="NCBI Taxonomy" id="412755"/>
    <lineage>
        <taxon>unclassified sequences</taxon>
        <taxon>metagenomes</taxon>
        <taxon>ecological metagenomes</taxon>
    </lineage>
</organism>
<name>A0A0F9FFD4_9ZZZZ</name>
<evidence type="ECO:0000313" key="1">
    <source>
        <dbReference type="EMBL" id="KKL77141.1"/>
    </source>
</evidence>